<evidence type="ECO:0008006" key="4">
    <source>
        <dbReference type="Google" id="ProtNLM"/>
    </source>
</evidence>
<dbReference type="EMBL" id="CP020465">
    <property type="protein sequence ID" value="ASP47888.1"/>
    <property type="molecule type" value="Genomic_DNA"/>
</dbReference>
<dbReference type="Proteomes" id="UP000202259">
    <property type="component" value="Chromosome"/>
</dbReference>
<proteinExistence type="predicted"/>
<sequence length="121" mass="14089">MRIWQHFHKVPLRVLRISKRRNIIRLKRSMIKVKIALAQEKVETRAMLSIYKRYTKRDASPEEMRIANQQFVDILKGLGIGIFAILPFAPITIPLMIKIGRWVGVEILPSAFVDDKKTPKP</sequence>
<name>A0A222G7N1_9GAMM</name>
<evidence type="ECO:0000313" key="2">
    <source>
        <dbReference type="EMBL" id="ASP47888.1"/>
    </source>
</evidence>
<dbReference type="KEGG" id="cber:B5D82_09035"/>
<keyword evidence="3" id="KW-1185">Reference proteome</keyword>
<protein>
    <recommendedName>
        <fullName evidence="4">Letm1 RBD domain-containing protein</fullName>
    </recommendedName>
</protein>
<organism evidence="2 3">
    <name type="scientific">Cognaticolwellia beringensis</name>
    <dbReference type="NCBI Taxonomy" id="1967665"/>
    <lineage>
        <taxon>Bacteria</taxon>
        <taxon>Pseudomonadati</taxon>
        <taxon>Pseudomonadota</taxon>
        <taxon>Gammaproteobacteria</taxon>
        <taxon>Alteromonadales</taxon>
        <taxon>Colwelliaceae</taxon>
        <taxon>Cognaticolwellia</taxon>
    </lineage>
</organism>
<keyword evidence="1" id="KW-1133">Transmembrane helix</keyword>
<dbReference type="AlphaFoldDB" id="A0A222G7N1"/>
<keyword evidence="1" id="KW-0472">Membrane</keyword>
<gene>
    <name evidence="2" type="ORF">B5D82_09035</name>
</gene>
<evidence type="ECO:0000313" key="3">
    <source>
        <dbReference type="Proteomes" id="UP000202259"/>
    </source>
</evidence>
<feature type="transmembrane region" description="Helical" evidence="1">
    <location>
        <begin position="74"/>
        <end position="97"/>
    </location>
</feature>
<reference evidence="2 3" key="1">
    <citation type="submission" date="2017-08" db="EMBL/GenBank/DDBJ databases">
        <title>Complete genome of Colwellia sp. NB097-1, a psychrophile bacterium ioslated from Bering Sea.</title>
        <authorList>
            <person name="Chen X."/>
        </authorList>
    </citation>
    <scope>NUCLEOTIDE SEQUENCE [LARGE SCALE GENOMIC DNA]</scope>
    <source>
        <strain evidence="2 3">NB097-1</strain>
    </source>
</reference>
<accession>A0A222G7N1</accession>
<evidence type="ECO:0000256" key="1">
    <source>
        <dbReference type="SAM" id="Phobius"/>
    </source>
</evidence>
<keyword evidence="1" id="KW-0812">Transmembrane</keyword>
<dbReference type="OrthoDB" id="5298506at2"/>
<dbReference type="RefSeq" id="WP_081150959.1">
    <property type="nucleotide sequence ID" value="NZ_CP020465.1"/>
</dbReference>